<dbReference type="PROSITE" id="PS50012">
    <property type="entry name" value="RCC1_3"/>
    <property type="match status" value="4"/>
</dbReference>
<proteinExistence type="predicted"/>
<evidence type="ECO:0000313" key="3">
    <source>
        <dbReference type="Proteomes" id="UP000321412"/>
    </source>
</evidence>
<organism evidence="2 3">
    <name type="scientific">Lujinxingia vulgaris</name>
    <dbReference type="NCBI Taxonomy" id="2600176"/>
    <lineage>
        <taxon>Bacteria</taxon>
        <taxon>Deltaproteobacteria</taxon>
        <taxon>Bradymonadales</taxon>
        <taxon>Lujinxingiaceae</taxon>
        <taxon>Lujinxingia</taxon>
    </lineage>
</organism>
<dbReference type="PRINTS" id="PR00633">
    <property type="entry name" value="RCCNDNSATION"/>
</dbReference>
<dbReference type="RefSeq" id="WP_146981149.1">
    <property type="nucleotide sequence ID" value="NZ_VOSM01000004.1"/>
</dbReference>
<comment type="caution">
    <text evidence="2">The sequence shown here is derived from an EMBL/GenBank/DDBJ whole genome shotgun (WGS) entry which is preliminary data.</text>
</comment>
<sequence>MKRICTLLLLFLATPGCDTNGQACESNVDCYVGEQCVLQTCLPQDEGDAGSPAEDAGDVGDTDDVGDADDPRDTSDTEPPEDTGDTADRDADADDQPPYPVEVSAGLEHTCALLSDATVWCWGSNSGLALGQPQGTLRALTPIKIDGLDGAVQVVAGIGQTCARFEDGSTKCLGDSLGGGLGDGTLQGSQHPVDVLIEDVHQLGDASLHHCAIAGPDRTLYCWGNNDSGQTGADDDPTLTPWPVADMNGIQRVAPGEEHTCALDSSDAVYCLGANDSNQRGVNPEGPITEAPNIVEGFVPGNPVVELVAGGRHTCAREADATVRCWGDNGSGQLGLPADDPIAASLPVTLETSVTLSGLAAGGDTTCGISSEGHVYCWGANELGNLGVGTTSAYTGPQRVLDLNDATSLSVGPGHSCALTESDDIFCWGSNNSGQLGVDSRASALAPSLPVVATWRE</sequence>
<feature type="region of interest" description="Disordered" evidence="1">
    <location>
        <begin position="45"/>
        <end position="102"/>
    </location>
</feature>
<accession>A0A5C6XFQ3</accession>
<dbReference type="PANTHER" id="PTHR45982:SF1">
    <property type="entry name" value="REGULATOR OF CHROMOSOME CONDENSATION"/>
    <property type="match status" value="1"/>
</dbReference>
<evidence type="ECO:0000256" key="1">
    <source>
        <dbReference type="SAM" id="MobiDB-lite"/>
    </source>
</evidence>
<dbReference type="InterPro" id="IPR000408">
    <property type="entry name" value="Reg_chr_condens"/>
</dbReference>
<dbReference type="Gene3D" id="2.130.10.30">
    <property type="entry name" value="Regulator of chromosome condensation 1/beta-lactamase-inhibitor protein II"/>
    <property type="match status" value="2"/>
</dbReference>
<dbReference type="Pfam" id="PF13540">
    <property type="entry name" value="RCC1_2"/>
    <property type="match status" value="4"/>
</dbReference>
<name>A0A5C6XFQ3_9DELT</name>
<dbReference type="GO" id="GO:0005737">
    <property type="term" value="C:cytoplasm"/>
    <property type="evidence" value="ECO:0007669"/>
    <property type="project" value="TreeGrafter"/>
</dbReference>
<reference evidence="2 3" key="1">
    <citation type="submission" date="2019-08" db="EMBL/GenBank/DDBJ databases">
        <title>Bradymonadales sp. TMQ4.</title>
        <authorList>
            <person name="Liang Q."/>
        </authorList>
    </citation>
    <scope>NUCLEOTIDE SEQUENCE [LARGE SCALE GENOMIC DNA]</scope>
    <source>
        <strain evidence="2 3">TMQ4</strain>
    </source>
</reference>
<feature type="compositionally biased region" description="Acidic residues" evidence="1">
    <location>
        <begin position="55"/>
        <end position="68"/>
    </location>
</feature>
<dbReference type="EMBL" id="VOSM01000004">
    <property type="protein sequence ID" value="TXD37008.1"/>
    <property type="molecule type" value="Genomic_DNA"/>
</dbReference>
<gene>
    <name evidence="2" type="ORF">FRC98_09715</name>
</gene>
<dbReference type="PANTHER" id="PTHR45982">
    <property type="entry name" value="REGULATOR OF CHROMOSOME CONDENSATION"/>
    <property type="match status" value="1"/>
</dbReference>
<dbReference type="Proteomes" id="UP000321412">
    <property type="component" value="Unassembled WGS sequence"/>
</dbReference>
<feature type="compositionally biased region" description="Acidic residues" evidence="1">
    <location>
        <begin position="76"/>
        <end position="95"/>
    </location>
</feature>
<keyword evidence="3" id="KW-1185">Reference proteome</keyword>
<dbReference type="OrthoDB" id="9758365at2"/>
<dbReference type="GO" id="GO:0005085">
    <property type="term" value="F:guanyl-nucleotide exchange factor activity"/>
    <property type="evidence" value="ECO:0007669"/>
    <property type="project" value="TreeGrafter"/>
</dbReference>
<dbReference type="SUPFAM" id="SSF50985">
    <property type="entry name" value="RCC1/BLIP-II"/>
    <property type="match status" value="2"/>
</dbReference>
<protein>
    <recommendedName>
        <fullName evidence="4">BNR repeat domain protein</fullName>
    </recommendedName>
</protein>
<evidence type="ECO:0008006" key="4">
    <source>
        <dbReference type="Google" id="ProtNLM"/>
    </source>
</evidence>
<dbReference type="AlphaFoldDB" id="A0A5C6XFQ3"/>
<dbReference type="InterPro" id="IPR051553">
    <property type="entry name" value="Ran_GTPase-activating"/>
</dbReference>
<dbReference type="InterPro" id="IPR009091">
    <property type="entry name" value="RCC1/BLIP-II"/>
</dbReference>
<evidence type="ECO:0000313" key="2">
    <source>
        <dbReference type="EMBL" id="TXD37008.1"/>
    </source>
</evidence>